<protein>
    <submittedName>
        <fullName evidence="1">Uncharacterized protein</fullName>
    </submittedName>
</protein>
<name>A0A1J5PSC3_9ZZZZ</name>
<comment type="caution">
    <text evidence="1">The sequence shown here is derived from an EMBL/GenBank/DDBJ whole genome shotgun (WGS) entry which is preliminary data.</text>
</comment>
<evidence type="ECO:0000313" key="1">
    <source>
        <dbReference type="EMBL" id="OIQ68195.1"/>
    </source>
</evidence>
<accession>A0A1J5PSC3</accession>
<organism evidence="1">
    <name type="scientific">mine drainage metagenome</name>
    <dbReference type="NCBI Taxonomy" id="410659"/>
    <lineage>
        <taxon>unclassified sequences</taxon>
        <taxon>metagenomes</taxon>
        <taxon>ecological metagenomes</taxon>
    </lineage>
</organism>
<sequence length="287" mass="30586">MGVAGQDRVDPLDAPQGNRGVFGAVNVVRCTDAGMGKRDDEVGTLFLDFRHPGGGGRDDVARGDIAFKVMAVPLHDLWRHKADQADADVVLFSRAVGDLAVKDDVGLEQKLVLTRRGTLHFNHIGGNNGELRPGDGLFKERQAVVEFVVAQRRCLNPQHVHRLDCGVDRVAVHALFIGHVIAHRVALQKIAVVDQHGVGRFGADTRDQGRGAGEANGINGFVGVIIIGVDIHMDISGFHDAQMGLIDSSACRKGVKRYQGCSCGGLRQKAPAGEIRGAAVGHSIPQG</sequence>
<dbReference type="EMBL" id="MLJW01005455">
    <property type="protein sequence ID" value="OIQ68195.1"/>
    <property type="molecule type" value="Genomic_DNA"/>
</dbReference>
<dbReference type="AlphaFoldDB" id="A0A1J5PSC3"/>
<reference evidence="1" key="1">
    <citation type="submission" date="2016-10" db="EMBL/GenBank/DDBJ databases">
        <title>Sequence of Gallionella enrichment culture.</title>
        <authorList>
            <person name="Poehlein A."/>
            <person name="Muehling M."/>
            <person name="Daniel R."/>
        </authorList>
    </citation>
    <scope>NUCLEOTIDE SEQUENCE</scope>
</reference>
<proteinExistence type="predicted"/>
<gene>
    <name evidence="1" type="ORF">GALL_502160</name>
</gene>